<protein>
    <recommendedName>
        <fullName evidence="2">UPF0178 protein XYCOK13_08300</fullName>
    </recommendedName>
</protein>
<dbReference type="PANTHER" id="PTHR35146">
    <property type="entry name" value="UPF0178 PROTEIN YAII"/>
    <property type="match status" value="1"/>
</dbReference>
<dbReference type="PANTHER" id="PTHR35146:SF1">
    <property type="entry name" value="UPF0178 PROTEIN YAII"/>
    <property type="match status" value="1"/>
</dbReference>
<keyword evidence="4" id="KW-1185">Reference proteome</keyword>
<name>A0A8J4H224_9BACL</name>
<dbReference type="EMBL" id="BOVK01000011">
    <property type="protein sequence ID" value="GIQ68006.1"/>
    <property type="molecule type" value="Genomic_DNA"/>
</dbReference>
<gene>
    <name evidence="3" type="primary">yqxD</name>
    <name evidence="3" type="ORF">XYCOK13_08300</name>
</gene>
<evidence type="ECO:0000256" key="1">
    <source>
        <dbReference type="ARBA" id="ARBA00008522"/>
    </source>
</evidence>
<reference evidence="3" key="1">
    <citation type="submission" date="2021-04" db="EMBL/GenBank/DDBJ databases">
        <title>Draft genome sequence of Xylanibacillus composti strain K13.</title>
        <authorList>
            <person name="Uke A."/>
            <person name="Chhe C."/>
            <person name="Baramee S."/>
            <person name="Kosugi A."/>
        </authorList>
    </citation>
    <scope>NUCLEOTIDE SEQUENCE</scope>
    <source>
        <strain evidence="3">K13</strain>
    </source>
</reference>
<dbReference type="InterPro" id="IPR003791">
    <property type="entry name" value="UPF0178"/>
</dbReference>
<comment type="similarity">
    <text evidence="1 2">Belongs to the UPF0178 family.</text>
</comment>
<sequence>MVCRIWVDADACPVKQEIVAAAKPFQAEVVFAASIAHSLERWREEGVRIIQLDPSDQSVDMYIANQLQAGDILVTQDLGLSALAMGKKAIVLSNRGQILHEEQMDYLLAARHAHARIRRGGGRTKGPKALTKEDRSNFQQTLTKVLAEQQEKRLGYRIDIRVYSDEGGKDE</sequence>
<accession>A0A8J4H224</accession>
<dbReference type="Pfam" id="PF02639">
    <property type="entry name" value="DUF188"/>
    <property type="match status" value="1"/>
</dbReference>
<dbReference type="AlphaFoldDB" id="A0A8J4H224"/>
<dbReference type="NCBIfam" id="NF001095">
    <property type="entry name" value="PRK00124.1"/>
    <property type="match status" value="1"/>
</dbReference>
<dbReference type="HAMAP" id="MF_00489">
    <property type="entry name" value="UPF0178"/>
    <property type="match status" value="1"/>
</dbReference>
<organism evidence="3 4">
    <name type="scientific">Xylanibacillus composti</name>
    <dbReference type="NCBI Taxonomy" id="1572762"/>
    <lineage>
        <taxon>Bacteria</taxon>
        <taxon>Bacillati</taxon>
        <taxon>Bacillota</taxon>
        <taxon>Bacilli</taxon>
        <taxon>Bacillales</taxon>
        <taxon>Paenibacillaceae</taxon>
        <taxon>Xylanibacillus</taxon>
    </lineage>
</organism>
<comment type="caution">
    <text evidence="3">The sequence shown here is derived from an EMBL/GenBank/DDBJ whole genome shotgun (WGS) entry which is preliminary data.</text>
</comment>
<evidence type="ECO:0000313" key="4">
    <source>
        <dbReference type="Proteomes" id="UP000677918"/>
    </source>
</evidence>
<evidence type="ECO:0000256" key="2">
    <source>
        <dbReference type="HAMAP-Rule" id="MF_00489"/>
    </source>
</evidence>
<proteinExistence type="inferred from homology"/>
<dbReference type="Proteomes" id="UP000677918">
    <property type="component" value="Unassembled WGS sequence"/>
</dbReference>
<evidence type="ECO:0000313" key="3">
    <source>
        <dbReference type="EMBL" id="GIQ68006.1"/>
    </source>
</evidence>